<keyword evidence="5" id="KW-1185">Reference proteome</keyword>
<protein>
    <recommendedName>
        <fullName evidence="3">ZSWIM1/3 RNaseH-like domain-containing protein</fullName>
    </recommendedName>
</protein>
<feature type="compositionally biased region" description="Polar residues" evidence="2">
    <location>
        <begin position="403"/>
        <end position="420"/>
    </location>
</feature>
<dbReference type="EMBL" id="JACMRX010000002">
    <property type="protein sequence ID" value="KAF7996155.1"/>
    <property type="molecule type" value="Genomic_DNA"/>
</dbReference>
<proteinExistence type="predicted"/>
<organism evidence="4 5">
    <name type="scientific">Aphidius gifuensis</name>
    <name type="common">Parasitoid wasp</name>
    <dbReference type="NCBI Taxonomy" id="684658"/>
    <lineage>
        <taxon>Eukaryota</taxon>
        <taxon>Metazoa</taxon>
        <taxon>Ecdysozoa</taxon>
        <taxon>Arthropoda</taxon>
        <taxon>Hexapoda</taxon>
        <taxon>Insecta</taxon>
        <taxon>Pterygota</taxon>
        <taxon>Neoptera</taxon>
        <taxon>Endopterygota</taxon>
        <taxon>Hymenoptera</taxon>
        <taxon>Apocrita</taxon>
        <taxon>Ichneumonoidea</taxon>
        <taxon>Braconidae</taxon>
        <taxon>Aphidiinae</taxon>
        <taxon>Aphidius</taxon>
    </lineage>
</organism>
<name>A0A835CX47_APHGI</name>
<dbReference type="InterPro" id="IPR052579">
    <property type="entry name" value="Zinc_finger_SWIM"/>
</dbReference>
<dbReference type="AlphaFoldDB" id="A0A835CX47"/>
<evidence type="ECO:0000313" key="4">
    <source>
        <dbReference type="EMBL" id="KAF7996155.1"/>
    </source>
</evidence>
<dbReference type="Proteomes" id="UP000639338">
    <property type="component" value="Unassembled WGS sequence"/>
</dbReference>
<evidence type="ECO:0000313" key="5">
    <source>
        <dbReference type="Proteomes" id="UP000639338"/>
    </source>
</evidence>
<dbReference type="OrthoDB" id="123417at2759"/>
<dbReference type="Pfam" id="PF21056">
    <property type="entry name" value="ZSWIM1-3_RNaseH-like"/>
    <property type="match status" value="1"/>
</dbReference>
<keyword evidence="1" id="KW-0175">Coiled coil</keyword>
<evidence type="ECO:0000256" key="1">
    <source>
        <dbReference type="SAM" id="Coils"/>
    </source>
</evidence>
<accession>A0A835CX47</accession>
<feature type="region of interest" description="Disordered" evidence="2">
    <location>
        <begin position="399"/>
        <end position="420"/>
    </location>
</feature>
<feature type="coiled-coil region" evidence="1">
    <location>
        <begin position="298"/>
        <end position="325"/>
    </location>
</feature>
<dbReference type="InterPro" id="IPR048324">
    <property type="entry name" value="ZSWIM1-3_RNaseH-like"/>
</dbReference>
<evidence type="ECO:0000256" key="2">
    <source>
        <dbReference type="SAM" id="MobiDB-lite"/>
    </source>
</evidence>
<gene>
    <name evidence="4" type="ORF">HCN44_011061</name>
</gene>
<dbReference type="PANTHER" id="PTHR31569">
    <property type="entry name" value="SWIM-TYPE DOMAIN-CONTAINING PROTEIN"/>
    <property type="match status" value="1"/>
</dbReference>
<dbReference type="PANTHER" id="PTHR31569:SF4">
    <property type="entry name" value="SWIM-TYPE DOMAIN-CONTAINING PROTEIN"/>
    <property type="match status" value="1"/>
</dbReference>
<reference evidence="4 5" key="1">
    <citation type="submission" date="2020-08" db="EMBL/GenBank/DDBJ databases">
        <title>Aphidius gifuensis genome sequencing and assembly.</title>
        <authorList>
            <person name="Du Z."/>
        </authorList>
    </citation>
    <scope>NUCLEOTIDE SEQUENCE [LARGE SCALE GENOMIC DNA]</scope>
    <source>
        <strain evidence="4">YNYX2018</strain>
        <tissue evidence="4">Adults</tissue>
    </source>
</reference>
<sequence length="420" mass="49023">MGCRKRGIRQKLQKTTKKHIHVYRKDLNNIIKKLRNADDDTLKVALEFLTQEQNNYSETRFVGIGILANGTIVTLKWLFSVFKESHGEEVCQNIKSFMTDKDLVERSVINEVFPHTTTLLCKFHTKKTFKTNISTRKMKISWMVVDECLEILNKMSDCTTESKYDELYKKFCKVAEGNKKVLDYFNINWHPIRLEWTTYGMNRVVNLGNLCNNREAKQNNIPSEPKVELHHGPSISKMSRKEKLSDLHWTLKTIFFMAYYCVGEKLKTRYLLLKNINDNIQKENDHEKENIVTEAKIKKSLKNIIENLNDKIRQLNNENIDYELNRLKNIEREWTKNIVVHAKESITNIIDSSFANLSLTDDTKISEIVLPPQTKKIGRANSNFKGSVYTLDEIMMQMDESDNQQPSTPNKKSTTSEINE</sequence>
<feature type="domain" description="ZSWIM1/3 RNaseH-like" evidence="3">
    <location>
        <begin position="54"/>
        <end position="118"/>
    </location>
</feature>
<evidence type="ECO:0000259" key="3">
    <source>
        <dbReference type="Pfam" id="PF21056"/>
    </source>
</evidence>
<comment type="caution">
    <text evidence="4">The sequence shown here is derived from an EMBL/GenBank/DDBJ whole genome shotgun (WGS) entry which is preliminary data.</text>
</comment>